<dbReference type="PRINTS" id="PR00046">
    <property type="entry name" value="SIGMA70FCT"/>
</dbReference>
<keyword evidence="7" id="KW-1185">Reference proteome</keyword>
<dbReference type="Pfam" id="PF04545">
    <property type="entry name" value="Sigma70_r4"/>
    <property type="match status" value="1"/>
</dbReference>
<dbReference type="InterPro" id="IPR007630">
    <property type="entry name" value="RNA_pol_sigma70_r4"/>
</dbReference>
<dbReference type="OrthoDB" id="9809557at2"/>
<dbReference type="PANTHER" id="PTHR30603">
    <property type="entry name" value="RNA POLYMERASE SIGMA FACTOR RPO"/>
    <property type="match status" value="1"/>
</dbReference>
<name>A0A558CVM2_9PSEU</name>
<evidence type="ECO:0000313" key="6">
    <source>
        <dbReference type="EMBL" id="TVT52810.1"/>
    </source>
</evidence>
<dbReference type="InterPro" id="IPR007627">
    <property type="entry name" value="RNA_pol_sigma70_r2"/>
</dbReference>
<evidence type="ECO:0000256" key="3">
    <source>
        <dbReference type="ARBA" id="ARBA00023125"/>
    </source>
</evidence>
<dbReference type="Pfam" id="PF04539">
    <property type="entry name" value="Sigma70_r3"/>
    <property type="match status" value="1"/>
</dbReference>
<evidence type="ECO:0000313" key="7">
    <source>
        <dbReference type="Proteomes" id="UP000320011"/>
    </source>
</evidence>
<dbReference type="SUPFAM" id="SSF88659">
    <property type="entry name" value="Sigma3 and sigma4 domains of RNA polymerase sigma factors"/>
    <property type="match status" value="2"/>
</dbReference>
<dbReference type="InterPro" id="IPR050239">
    <property type="entry name" value="Sigma-70_RNA_pol_init_factors"/>
</dbReference>
<evidence type="ECO:0000259" key="5">
    <source>
        <dbReference type="PROSITE" id="PS00715"/>
    </source>
</evidence>
<proteinExistence type="predicted"/>
<evidence type="ECO:0000256" key="1">
    <source>
        <dbReference type="ARBA" id="ARBA00023015"/>
    </source>
</evidence>
<organism evidence="6 7">
    <name type="scientific">Amycolatopsis rhizosphaerae</name>
    <dbReference type="NCBI Taxonomy" id="2053003"/>
    <lineage>
        <taxon>Bacteria</taxon>
        <taxon>Bacillati</taxon>
        <taxon>Actinomycetota</taxon>
        <taxon>Actinomycetes</taxon>
        <taxon>Pseudonocardiales</taxon>
        <taxon>Pseudonocardiaceae</taxon>
        <taxon>Amycolatopsis</taxon>
    </lineage>
</organism>
<keyword evidence="3" id="KW-0238">DNA-binding</keyword>
<dbReference type="Gene3D" id="1.10.601.10">
    <property type="entry name" value="RNA Polymerase Primary Sigma Factor"/>
    <property type="match status" value="1"/>
</dbReference>
<dbReference type="PROSITE" id="PS00715">
    <property type="entry name" value="SIGMA70_1"/>
    <property type="match status" value="1"/>
</dbReference>
<dbReference type="NCBIfam" id="TIGR02937">
    <property type="entry name" value="sigma70-ECF"/>
    <property type="match status" value="1"/>
</dbReference>
<dbReference type="InterPro" id="IPR007624">
    <property type="entry name" value="RNA_pol_sigma70_r3"/>
</dbReference>
<dbReference type="EMBL" id="VJWX01000096">
    <property type="protein sequence ID" value="TVT52810.1"/>
    <property type="molecule type" value="Genomic_DNA"/>
</dbReference>
<dbReference type="PANTHER" id="PTHR30603:SF60">
    <property type="entry name" value="RNA POLYMERASE SIGMA FACTOR RPOD"/>
    <property type="match status" value="1"/>
</dbReference>
<feature type="domain" description="RNA polymerase sigma-70" evidence="5">
    <location>
        <begin position="150"/>
        <end position="163"/>
    </location>
</feature>
<evidence type="ECO:0000256" key="2">
    <source>
        <dbReference type="ARBA" id="ARBA00023082"/>
    </source>
</evidence>
<keyword evidence="1" id="KW-0805">Transcription regulation</keyword>
<reference evidence="6 7" key="1">
    <citation type="submission" date="2019-07" db="EMBL/GenBank/DDBJ databases">
        <authorList>
            <person name="Duangmal K."/>
            <person name="Teo W.F.A."/>
        </authorList>
    </citation>
    <scope>NUCLEOTIDE SEQUENCE [LARGE SCALE GENOMIC DNA]</scope>
    <source>
        <strain evidence="6 7">TBRC 6029</strain>
    </source>
</reference>
<dbReference type="Proteomes" id="UP000320011">
    <property type="component" value="Unassembled WGS sequence"/>
</dbReference>
<evidence type="ECO:0000256" key="4">
    <source>
        <dbReference type="ARBA" id="ARBA00023163"/>
    </source>
</evidence>
<dbReference type="InterPro" id="IPR000943">
    <property type="entry name" value="RNA_pol_sigma70"/>
</dbReference>
<dbReference type="GO" id="GO:0016987">
    <property type="term" value="F:sigma factor activity"/>
    <property type="evidence" value="ECO:0007669"/>
    <property type="project" value="UniProtKB-KW"/>
</dbReference>
<dbReference type="GO" id="GO:0006352">
    <property type="term" value="P:DNA-templated transcription initiation"/>
    <property type="evidence" value="ECO:0007669"/>
    <property type="project" value="InterPro"/>
</dbReference>
<sequence>MSTVRRNQGPGSETVVLPHSAVPPAECTWGGAAGAGPLGDTVLSPASGRLERGFATVYSGGTGQVEPTLDAGGTRPLGAEQELRLAKRIEAGLYAEYLLATATPKPGRRADLETIAREGRAARDRMVEANLGLVSSVARRYLGQGLALHDLIQEGTVGLIHAIGKWDYAPGFRFSTYAIWWIRQAIRRALADQSRTIRIPVRVAEQVSQVVRARNELGTRLARPPSHAETAEELGLSTTEVSALLSYNQEPLSLDSVLGFERDPIHEPAQDRADRRPLRHEIEDLLATLTPREEQAIRLRCGLDDDRQRTLDEAGRELGVSRERIRQLEQRALRKLRDPSLANRLRRYVS</sequence>
<comment type="caution">
    <text evidence="6">The sequence shown here is derived from an EMBL/GenBank/DDBJ whole genome shotgun (WGS) entry which is preliminary data.</text>
</comment>
<accession>A0A558CVM2</accession>
<protein>
    <submittedName>
        <fullName evidence="6">Sigma-70 family RNA polymerase sigma factor</fullName>
    </submittedName>
</protein>
<dbReference type="AlphaFoldDB" id="A0A558CVM2"/>
<dbReference type="InterPro" id="IPR013325">
    <property type="entry name" value="RNA_pol_sigma_r2"/>
</dbReference>
<keyword evidence="2" id="KW-0731">Sigma factor</keyword>
<dbReference type="Gene3D" id="1.10.10.10">
    <property type="entry name" value="Winged helix-like DNA-binding domain superfamily/Winged helix DNA-binding domain"/>
    <property type="match status" value="2"/>
</dbReference>
<dbReference type="InterPro" id="IPR013324">
    <property type="entry name" value="RNA_pol_sigma_r3/r4-like"/>
</dbReference>
<dbReference type="GO" id="GO:0003677">
    <property type="term" value="F:DNA binding"/>
    <property type="evidence" value="ECO:0007669"/>
    <property type="project" value="UniProtKB-KW"/>
</dbReference>
<dbReference type="Pfam" id="PF04542">
    <property type="entry name" value="Sigma70_r2"/>
    <property type="match status" value="1"/>
</dbReference>
<dbReference type="CDD" id="cd06171">
    <property type="entry name" value="Sigma70_r4"/>
    <property type="match status" value="1"/>
</dbReference>
<keyword evidence="4" id="KW-0804">Transcription</keyword>
<gene>
    <name evidence="6" type="ORF">FNH05_12470</name>
</gene>
<dbReference type="InterPro" id="IPR014284">
    <property type="entry name" value="RNA_pol_sigma-70_dom"/>
</dbReference>
<dbReference type="SUPFAM" id="SSF88946">
    <property type="entry name" value="Sigma2 domain of RNA polymerase sigma factors"/>
    <property type="match status" value="1"/>
</dbReference>
<reference evidence="6 7" key="2">
    <citation type="submission" date="2019-08" db="EMBL/GenBank/DDBJ databases">
        <title>Amycolatopsis acidicola sp. nov., isolated from peat swamp forest soil.</title>
        <authorList>
            <person name="Srisuk N."/>
        </authorList>
    </citation>
    <scope>NUCLEOTIDE SEQUENCE [LARGE SCALE GENOMIC DNA]</scope>
    <source>
        <strain evidence="6 7">TBRC 6029</strain>
    </source>
</reference>
<dbReference type="InterPro" id="IPR036388">
    <property type="entry name" value="WH-like_DNA-bd_sf"/>
</dbReference>